<dbReference type="Gene3D" id="3.30.70.270">
    <property type="match status" value="2"/>
</dbReference>
<evidence type="ECO:0000313" key="4">
    <source>
        <dbReference type="EMBL" id="RDY06454.1"/>
    </source>
</evidence>
<dbReference type="Pfam" id="PF00078">
    <property type="entry name" value="RVT_1"/>
    <property type="match status" value="1"/>
</dbReference>
<name>A0A371HUT3_MUCPR</name>
<sequence length="471" mass="54052">MLSFLTPSTQEKYVSPQLQTTELKSLPKHLKYAYLGDSQQFPIIIANNLNREQEEKLLEPTFQGSTPPFGCTKFYWRRMPDRLNLTLLNVVKKEFAKLLATRIIYPISDSQWVSPVQVVPKKSGMMVIKNRQDETEAESSNLQGPLSIAVRRPSVRKISRCSFRTFAYRRMSFRLYNTLSTFQICMINIFSNLLEDYMEVSIDDFIVYAESFEACLDNLSRVLRRCIDSNLVLNFEKCHFVVTKGIVLGYLVSTRGIEVDKAKIDVIFSLPNPAFVSEVRSFLGHADFNKIALPLSNLLQKDANFVFDQSYVDAFQELKRRLTFVPILQAPNWALSFELMCDASNFVLGAVLGQRVGKQPHVITYASRTMDATQVNYTTTKKELLAIIFALDMFNSYLLGSKIVIFSDHATLKYHLKKPDVKLRLIIWICFSKKIKDKKGAENVVADHLSRLEREAEPIPTQDEFLDEQIL</sequence>
<keyword evidence="1" id="KW-0511">Multifunctional enzyme</keyword>
<dbReference type="InterPro" id="IPR050951">
    <property type="entry name" value="Retrovirus_Pol_polyprotein"/>
</dbReference>
<dbReference type="InterPro" id="IPR043128">
    <property type="entry name" value="Rev_trsase/Diguanyl_cyclase"/>
</dbReference>
<organism evidence="4 5">
    <name type="scientific">Mucuna pruriens</name>
    <name type="common">Velvet bean</name>
    <name type="synonym">Dolichos pruriens</name>
    <dbReference type="NCBI Taxonomy" id="157652"/>
    <lineage>
        <taxon>Eukaryota</taxon>
        <taxon>Viridiplantae</taxon>
        <taxon>Streptophyta</taxon>
        <taxon>Embryophyta</taxon>
        <taxon>Tracheophyta</taxon>
        <taxon>Spermatophyta</taxon>
        <taxon>Magnoliopsida</taxon>
        <taxon>eudicotyledons</taxon>
        <taxon>Gunneridae</taxon>
        <taxon>Pentapetalae</taxon>
        <taxon>rosids</taxon>
        <taxon>fabids</taxon>
        <taxon>Fabales</taxon>
        <taxon>Fabaceae</taxon>
        <taxon>Papilionoideae</taxon>
        <taxon>50 kb inversion clade</taxon>
        <taxon>NPAAA clade</taxon>
        <taxon>indigoferoid/millettioid clade</taxon>
        <taxon>Phaseoleae</taxon>
        <taxon>Mucuna</taxon>
    </lineage>
</organism>
<dbReference type="Proteomes" id="UP000257109">
    <property type="component" value="Unassembled WGS sequence"/>
</dbReference>
<dbReference type="EMBL" id="QJKJ01001684">
    <property type="protein sequence ID" value="RDY06454.1"/>
    <property type="molecule type" value="Genomic_DNA"/>
</dbReference>
<dbReference type="CDD" id="cd01647">
    <property type="entry name" value="RT_LTR"/>
    <property type="match status" value="1"/>
</dbReference>
<dbReference type="InterPro" id="IPR043502">
    <property type="entry name" value="DNA/RNA_pol_sf"/>
</dbReference>
<evidence type="ECO:0000259" key="3">
    <source>
        <dbReference type="Pfam" id="PF17919"/>
    </source>
</evidence>
<dbReference type="OrthoDB" id="10055717at2759"/>
<protein>
    <submittedName>
        <fullName evidence="4">Retrovirus-related Pol polyprotein</fullName>
    </submittedName>
</protein>
<dbReference type="FunFam" id="3.10.20.370:FF:000001">
    <property type="entry name" value="Retrovirus-related Pol polyprotein from transposon 17.6-like protein"/>
    <property type="match status" value="1"/>
</dbReference>
<evidence type="ECO:0000313" key="5">
    <source>
        <dbReference type="Proteomes" id="UP000257109"/>
    </source>
</evidence>
<dbReference type="PANTHER" id="PTHR37984:SF5">
    <property type="entry name" value="PROTEIN NYNRIN-LIKE"/>
    <property type="match status" value="1"/>
</dbReference>
<feature type="non-terminal residue" evidence="4">
    <location>
        <position position="1"/>
    </location>
</feature>
<dbReference type="CDD" id="cd09274">
    <property type="entry name" value="RNase_HI_RT_Ty3"/>
    <property type="match status" value="1"/>
</dbReference>
<dbReference type="PANTHER" id="PTHR37984">
    <property type="entry name" value="PROTEIN CBG26694"/>
    <property type="match status" value="1"/>
</dbReference>
<comment type="caution">
    <text evidence="4">The sequence shown here is derived from an EMBL/GenBank/DDBJ whole genome shotgun (WGS) entry which is preliminary data.</text>
</comment>
<accession>A0A371HUT3</accession>
<gene>
    <name evidence="4" type="primary">pol</name>
    <name evidence="4" type="ORF">CR513_09555</name>
</gene>
<feature type="domain" description="Reverse transcriptase/retrotransposon-derived protein RNase H-like" evidence="3">
    <location>
        <begin position="310"/>
        <end position="405"/>
    </location>
</feature>
<evidence type="ECO:0000256" key="1">
    <source>
        <dbReference type="ARBA" id="ARBA00023268"/>
    </source>
</evidence>
<proteinExistence type="predicted"/>
<dbReference type="InterPro" id="IPR041577">
    <property type="entry name" value="RT_RNaseH_2"/>
</dbReference>
<dbReference type="GO" id="GO:0003824">
    <property type="term" value="F:catalytic activity"/>
    <property type="evidence" value="ECO:0007669"/>
    <property type="project" value="UniProtKB-KW"/>
</dbReference>
<feature type="domain" description="Reverse transcriptase" evidence="2">
    <location>
        <begin position="164"/>
        <end position="250"/>
    </location>
</feature>
<dbReference type="AlphaFoldDB" id="A0A371HUT3"/>
<dbReference type="SUPFAM" id="SSF56672">
    <property type="entry name" value="DNA/RNA polymerases"/>
    <property type="match status" value="1"/>
</dbReference>
<reference evidence="4" key="1">
    <citation type="submission" date="2018-05" db="EMBL/GenBank/DDBJ databases">
        <title>Draft genome of Mucuna pruriens seed.</title>
        <authorList>
            <person name="Nnadi N.E."/>
            <person name="Vos R."/>
            <person name="Hasami M.H."/>
            <person name="Devisetty U.K."/>
            <person name="Aguiy J.C."/>
        </authorList>
    </citation>
    <scope>NUCLEOTIDE SEQUENCE [LARGE SCALE GENOMIC DNA]</scope>
    <source>
        <strain evidence="4">JCA_2017</strain>
    </source>
</reference>
<keyword evidence="5" id="KW-1185">Reference proteome</keyword>
<dbReference type="Pfam" id="PF17919">
    <property type="entry name" value="RT_RNaseH_2"/>
    <property type="match status" value="1"/>
</dbReference>
<dbReference type="InterPro" id="IPR000477">
    <property type="entry name" value="RT_dom"/>
</dbReference>
<dbReference type="Gene3D" id="3.10.10.10">
    <property type="entry name" value="HIV Type 1 Reverse Transcriptase, subunit A, domain 1"/>
    <property type="match status" value="1"/>
</dbReference>
<evidence type="ECO:0000259" key="2">
    <source>
        <dbReference type="Pfam" id="PF00078"/>
    </source>
</evidence>